<evidence type="ECO:0000313" key="3">
    <source>
        <dbReference type="Proteomes" id="UP000244037"/>
    </source>
</evidence>
<sequence length="700" mass="76731">MFVWIFWIIAVSAAVIVVGHSSELTLIESELRAVSVNILRSAGAGLPEDGLAADTVVLWSACLVVWGAFAFRFNGWPSRARGPVGFPEHGPRYFTTRFRFRAWAVLYGLVITGLFLVLVFFPTVADQAMTLVFPLMPDNEFLSEVDKVLLSVSPGGDTRWSVAAAVGIVVAFYSSDWERRLRGLFQNNALIPRQAEQLFEELSRPDTAEPISGRFADEFLMQFRQREDLPAYDEIDLNPTARDLAQKRLERLARIEFILWRMTRGELPEEVAARLAEHDRLRGQLVDKVERIRAEVAAIDTQVVRVANLLLKHVAGEHLPAFRERLGHAAGLKEIGATLTSIPVSRLDDVIPVLKAEFNRIVETEPSSAGAGFAPPAGADDDVQKTIEDLHRQIASLRGLVPLCAKSMEVQSERLRDLSEKLEDLWDETLRFAICIGLAAPYSSCKRFFGLLGLRPRIGVDFNLWLGLAFPMVLLFVLAVLYLSGKLPFAGGPFATWKGISDPERPVWLILGLFFICWPLLQGCYVGSALAHGRQAESGAEHHDRMRPQDYLLSFLMIWSVLVLGVSLLIAICGFSGRFPFIYVQALAYAPVSALWGVLVSAAALRALDPRARGGVIRGREVGGLLLLVAVGVKLAEAWIASELSEAQGGAEVPGGVLMGLALGLSAVLSGAIWVGTSKGVNGLLERWQPPRLTGTRAAG</sequence>
<feature type="transmembrane region" description="Helical" evidence="1">
    <location>
        <begin position="653"/>
        <end position="675"/>
    </location>
</feature>
<feature type="transmembrane region" description="Helical" evidence="1">
    <location>
        <begin position="583"/>
        <end position="605"/>
    </location>
</feature>
<feature type="transmembrane region" description="Helical" evidence="1">
    <location>
        <begin position="551"/>
        <end position="577"/>
    </location>
</feature>
<dbReference type="AlphaFoldDB" id="A0A8E2VLX8"/>
<protein>
    <submittedName>
        <fullName evidence="2">Uncharacterized protein</fullName>
    </submittedName>
</protein>
<proteinExistence type="predicted"/>
<reference evidence="2 3" key="1">
    <citation type="submission" date="2018-04" db="EMBL/GenBank/DDBJ databases">
        <title>Genomic Encyclopedia of Archaeal and Bacterial Type Strains, Phase II (KMG-II): from individual species to whole genera.</title>
        <authorList>
            <person name="Goeker M."/>
        </authorList>
    </citation>
    <scope>NUCLEOTIDE SEQUENCE [LARGE SCALE GENOMIC DNA]</scope>
    <source>
        <strain evidence="2 3">DSM 19783</strain>
    </source>
</reference>
<keyword evidence="1" id="KW-1133">Transmembrane helix</keyword>
<dbReference type="Proteomes" id="UP000244037">
    <property type="component" value="Unassembled WGS sequence"/>
</dbReference>
<name>A0A8E2VLX8_9RHOB</name>
<dbReference type="EMBL" id="QAYC01000006">
    <property type="protein sequence ID" value="PTW49861.1"/>
    <property type="molecule type" value="Genomic_DNA"/>
</dbReference>
<organism evidence="2 3">
    <name type="scientific">Rhodovulum kholense</name>
    <dbReference type="NCBI Taxonomy" id="453584"/>
    <lineage>
        <taxon>Bacteria</taxon>
        <taxon>Pseudomonadati</taxon>
        <taxon>Pseudomonadota</taxon>
        <taxon>Alphaproteobacteria</taxon>
        <taxon>Rhodobacterales</taxon>
        <taxon>Paracoccaceae</taxon>
        <taxon>Rhodovulum</taxon>
    </lineage>
</organism>
<gene>
    <name evidence="2" type="ORF">C8N38_106122</name>
</gene>
<feature type="transmembrane region" description="Helical" evidence="1">
    <location>
        <begin position="507"/>
        <end position="530"/>
    </location>
</feature>
<dbReference type="RefSeq" id="WP_108026853.1">
    <property type="nucleotide sequence ID" value="NZ_QAYC01000006.1"/>
</dbReference>
<feature type="transmembrane region" description="Helical" evidence="1">
    <location>
        <begin position="56"/>
        <end position="73"/>
    </location>
</feature>
<keyword evidence="3" id="KW-1185">Reference proteome</keyword>
<evidence type="ECO:0000313" key="2">
    <source>
        <dbReference type="EMBL" id="PTW49861.1"/>
    </source>
</evidence>
<evidence type="ECO:0000256" key="1">
    <source>
        <dbReference type="SAM" id="Phobius"/>
    </source>
</evidence>
<accession>A0A8E2VLX8</accession>
<feature type="transmembrane region" description="Helical" evidence="1">
    <location>
        <begin position="625"/>
        <end position="641"/>
    </location>
</feature>
<keyword evidence="1" id="KW-0472">Membrane</keyword>
<comment type="caution">
    <text evidence="2">The sequence shown here is derived from an EMBL/GenBank/DDBJ whole genome shotgun (WGS) entry which is preliminary data.</text>
</comment>
<keyword evidence="1" id="KW-0812">Transmembrane</keyword>
<feature type="transmembrane region" description="Helical" evidence="1">
    <location>
        <begin position="462"/>
        <end position="483"/>
    </location>
</feature>
<feature type="transmembrane region" description="Helical" evidence="1">
    <location>
        <begin position="158"/>
        <end position="175"/>
    </location>
</feature>
<feature type="transmembrane region" description="Helical" evidence="1">
    <location>
        <begin position="102"/>
        <end position="125"/>
    </location>
</feature>